<dbReference type="InterPro" id="IPR037171">
    <property type="entry name" value="NagB/RpiA_transferase-like"/>
</dbReference>
<dbReference type="EMBL" id="FTOA01000002">
    <property type="protein sequence ID" value="SIS56033.1"/>
    <property type="molecule type" value="Genomic_DNA"/>
</dbReference>
<gene>
    <name evidence="2" type="ORF">SAMN05421779_102586</name>
</gene>
<dbReference type="InterPro" id="IPR004165">
    <property type="entry name" value="CoA_trans_fam_I"/>
</dbReference>
<dbReference type="PANTHER" id="PTHR13707:SF60">
    <property type="entry name" value="ACETATE COA-TRANSFERASE SUBUNIT ALPHA"/>
    <property type="match status" value="1"/>
</dbReference>
<name>A0A1N7K355_9PROT</name>
<dbReference type="Pfam" id="PF01144">
    <property type="entry name" value="CoA_trans"/>
    <property type="match status" value="1"/>
</dbReference>
<protein>
    <submittedName>
        <fullName evidence="2">Acetate CoA/acetoacetate CoA-transferase alpha subunit</fullName>
    </submittedName>
</protein>
<sequence>MIPGKPTRETSPPHPLDKVMPLSAALAPLQPGMRLMLGEFVGAGEPVACVRWLLDSALDELTLIANTPGLRGGFLKALLFDSGQIREYIGTHVGTTEQSTAAYLENRVLVREFFPMGTWAEKVRAGAMGLGGILVPVGVGILDQPGLFPDLPTAKQTLDLNGQRYFVEPALTADVSIIKGWRADRLGNIEFRGTSTQNQRDIAMAGRYTVAEVNEIVEVGEIPPERVGCPGVFVNAVVQGVSLAEQHELYRQHWVKLGRLHAPTAAV</sequence>
<dbReference type="GO" id="GO:0008410">
    <property type="term" value="F:CoA-transferase activity"/>
    <property type="evidence" value="ECO:0007669"/>
    <property type="project" value="InterPro"/>
</dbReference>
<evidence type="ECO:0000313" key="2">
    <source>
        <dbReference type="EMBL" id="SIS56033.1"/>
    </source>
</evidence>
<dbReference type="PANTHER" id="PTHR13707">
    <property type="entry name" value="KETOACID-COENZYME A TRANSFERASE"/>
    <property type="match status" value="1"/>
</dbReference>
<dbReference type="SUPFAM" id="SSF100950">
    <property type="entry name" value="NagB/RpiA/CoA transferase-like"/>
    <property type="match status" value="1"/>
</dbReference>
<dbReference type="OrthoDB" id="9777193at2"/>
<dbReference type="Proteomes" id="UP000185678">
    <property type="component" value="Unassembled WGS sequence"/>
</dbReference>
<dbReference type="AlphaFoldDB" id="A0A1N7K355"/>
<keyword evidence="1 2" id="KW-0808">Transferase</keyword>
<dbReference type="SMART" id="SM00882">
    <property type="entry name" value="CoA_trans"/>
    <property type="match status" value="1"/>
</dbReference>
<evidence type="ECO:0000256" key="1">
    <source>
        <dbReference type="ARBA" id="ARBA00022679"/>
    </source>
</evidence>
<evidence type="ECO:0000313" key="3">
    <source>
        <dbReference type="Proteomes" id="UP000185678"/>
    </source>
</evidence>
<reference evidence="2 3" key="1">
    <citation type="submission" date="2017-01" db="EMBL/GenBank/DDBJ databases">
        <authorList>
            <person name="Mah S.A."/>
            <person name="Swanson W.J."/>
            <person name="Moy G.W."/>
            <person name="Vacquier V.D."/>
        </authorList>
    </citation>
    <scope>NUCLEOTIDE SEQUENCE [LARGE SCALE GENOMIC DNA]</scope>
    <source>
        <strain evidence="2 3">DSM 11589</strain>
    </source>
</reference>
<dbReference type="Gene3D" id="3.40.1080.10">
    <property type="entry name" value="Glutaconate Coenzyme A-transferase"/>
    <property type="match status" value="1"/>
</dbReference>
<accession>A0A1N7K355</accession>
<dbReference type="RefSeq" id="WP_076399427.1">
    <property type="nucleotide sequence ID" value="NZ_FTOA01000002.1"/>
</dbReference>
<proteinExistence type="predicted"/>
<organism evidence="2 3">
    <name type="scientific">Insolitispirillum peregrinum</name>
    <dbReference type="NCBI Taxonomy" id="80876"/>
    <lineage>
        <taxon>Bacteria</taxon>
        <taxon>Pseudomonadati</taxon>
        <taxon>Pseudomonadota</taxon>
        <taxon>Alphaproteobacteria</taxon>
        <taxon>Rhodospirillales</taxon>
        <taxon>Novispirillaceae</taxon>
        <taxon>Insolitispirillum</taxon>
    </lineage>
</organism>
<dbReference type="STRING" id="80876.SAMN05421779_102586"/>
<keyword evidence="3" id="KW-1185">Reference proteome</keyword>